<dbReference type="GeneTree" id="ENSGT00940000154098"/>
<evidence type="ECO:0000256" key="6">
    <source>
        <dbReference type="SAM" id="MobiDB-lite"/>
    </source>
</evidence>
<feature type="region of interest" description="Disordered" evidence="6">
    <location>
        <begin position="47"/>
        <end position="83"/>
    </location>
</feature>
<reference evidence="10" key="3">
    <citation type="submission" date="2025-09" db="UniProtKB">
        <authorList>
            <consortium name="Ensembl"/>
        </authorList>
    </citation>
    <scope>IDENTIFICATION</scope>
</reference>
<dbReference type="GO" id="GO:0003677">
    <property type="term" value="F:DNA binding"/>
    <property type="evidence" value="ECO:0007669"/>
    <property type="project" value="UniProtKB-KW"/>
</dbReference>
<organism evidence="10 11">
    <name type="scientific">Takifugu rubripes</name>
    <name type="common">Japanese pufferfish</name>
    <name type="synonym">Fugu rubripes</name>
    <dbReference type="NCBI Taxonomy" id="31033"/>
    <lineage>
        <taxon>Eukaryota</taxon>
        <taxon>Metazoa</taxon>
        <taxon>Chordata</taxon>
        <taxon>Craniata</taxon>
        <taxon>Vertebrata</taxon>
        <taxon>Euteleostomi</taxon>
        <taxon>Actinopterygii</taxon>
        <taxon>Neopterygii</taxon>
        <taxon>Teleostei</taxon>
        <taxon>Neoteleostei</taxon>
        <taxon>Acanthomorphata</taxon>
        <taxon>Eupercaria</taxon>
        <taxon>Tetraodontiformes</taxon>
        <taxon>Tetradontoidea</taxon>
        <taxon>Tetraodontidae</taxon>
        <taxon>Takifugu</taxon>
    </lineage>
</organism>
<reference evidence="10 11" key="1">
    <citation type="journal article" date="2011" name="Genome Biol. Evol.">
        <title>Integration of the genetic map and genome assembly of fugu facilitates insights into distinct features of genome evolution in teleosts and mammals.</title>
        <authorList>
            <person name="Kai W."/>
            <person name="Kikuchi K."/>
            <person name="Tohari S."/>
            <person name="Chew A.K."/>
            <person name="Tay A."/>
            <person name="Fujiwara A."/>
            <person name="Hosoya S."/>
            <person name="Suetake H."/>
            <person name="Naruse K."/>
            <person name="Brenner S."/>
            <person name="Suzuki Y."/>
            <person name="Venkatesh B."/>
        </authorList>
    </citation>
    <scope>NUCLEOTIDE SEQUENCE [LARGE SCALE GENOMIC DNA]</scope>
</reference>
<evidence type="ECO:0000256" key="1">
    <source>
        <dbReference type="ARBA" id="ARBA00007744"/>
    </source>
</evidence>
<keyword evidence="7" id="KW-1133">Transmembrane helix</keyword>
<dbReference type="FunFam" id="1.10.720.40:FF:000001">
    <property type="entry name" value="LEM domain containing 2, isoform CRA_a"/>
    <property type="match status" value="2"/>
</dbReference>
<dbReference type="SUPFAM" id="SSF63451">
    <property type="entry name" value="LEM domain"/>
    <property type="match status" value="2"/>
</dbReference>
<dbReference type="Pfam" id="PF03020">
    <property type="entry name" value="LEM"/>
    <property type="match status" value="1"/>
</dbReference>
<dbReference type="CDD" id="cd12940">
    <property type="entry name" value="LEM_LAP2_LEMD1"/>
    <property type="match status" value="1"/>
</dbReference>
<dbReference type="PANTHER" id="PTHR12019">
    <property type="entry name" value="LAMINA-ASSOCIATED POLYPEPTIDE THYMOPOIETIN"/>
    <property type="match status" value="1"/>
</dbReference>
<dbReference type="STRING" id="31033.ENSTRUP00000052425"/>
<evidence type="ECO:0000259" key="8">
    <source>
        <dbReference type="PROSITE" id="PS50954"/>
    </source>
</evidence>
<feature type="domain" description="LEM-like" evidence="9">
    <location>
        <begin position="5"/>
        <end position="48"/>
    </location>
</feature>
<dbReference type="PANTHER" id="PTHR12019:SF21">
    <property type="entry name" value="THYMOPOIETIN A"/>
    <property type="match status" value="1"/>
</dbReference>
<keyword evidence="3" id="KW-0597">Phosphoprotein</keyword>
<keyword evidence="5" id="KW-0238">DNA-binding</keyword>
<proteinExistence type="inferred from homology"/>
<sequence length="362" mass="39406">MPEYLDDPSVLTKDKLKSELLAHNVDLPSGNPTKDVYVQLYLKELTSQNAQPSPDTLDAFSSDEELPPPPLSDRNRSSAAKSSKKVLLGELDVTMLTDQSLRDELLSHGLDAGPIVASTRKLYEKRLQKLLDNDPPTPQVILADTKVTSNGSSDPELYSDQDDEVTETPAQTEMAPEPVPVLERPLRSRGKGPLTAHAQNLQHTTVEKIAASEQTVSLEKEDVLKELLHSDLSSPTGISATCRRPIKGAAERPVTSSQLWNESLLFSPLATQTASVVENRITNRLAGVPRSSGLNSSPSRPVFAPPSAGQSKALSRGTFPWVKLLLLAVLAALFFFIYQTMEPNSISPFNVAEVGRARDENP</sequence>
<dbReference type="Proteomes" id="UP000005226">
    <property type="component" value="Chromosome 18"/>
</dbReference>
<dbReference type="InterPro" id="IPR003887">
    <property type="entry name" value="LEM_dom"/>
</dbReference>
<dbReference type="Pfam" id="PF08198">
    <property type="entry name" value="Thymopoietin"/>
    <property type="match status" value="1"/>
</dbReference>
<keyword evidence="11" id="KW-1185">Reference proteome</keyword>
<evidence type="ECO:0000313" key="10">
    <source>
        <dbReference type="Ensembl" id="ENSTRUP00000052425.2"/>
    </source>
</evidence>
<keyword evidence="7" id="KW-0812">Transmembrane</keyword>
<feature type="domain" description="LEM" evidence="8">
    <location>
        <begin position="90"/>
        <end position="134"/>
    </location>
</feature>
<dbReference type="GO" id="GO:0005635">
    <property type="term" value="C:nuclear envelope"/>
    <property type="evidence" value="ECO:0007669"/>
    <property type="project" value="UniProtKB-ARBA"/>
</dbReference>
<feature type="transmembrane region" description="Helical" evidence="7">
    <location>
        <begin position="319"/>
        <end position="338"/>
    </location>
</feature>
<dbReference type="SMART" id="SM00540">
    <property type="entry name" value="LEM"/>
    <property type="match status" value="2"/>
</dbReference>
<dbReference type="PROSITE" id="PS50955">
    <property type="entry name" value="LEM_LIKE"/>
    <property type="match status" value="1"/>
</dbReference>
<dbReference type="SMART" id="SM01261">
    <property type="entry name" value="Thymopoietin"/>
    <property type="match status" value="1"/>
</dbReference>
<evidence type="ECO:0000256" key="7">
    <source>
        <dbReference type="SAM" id="Phobius"/>
    </source>
</evidence>
<feature type="compositionally biased region" description="Acidic residues" evidence="6">
    <location>
        <begin position="157"/>
        <end position="166"/>
    </location>
</feature>
<name>A0A3B5KAJ2_TAKRU</name>
<gene>
    <name evidence="10" type="primary">tmpoa</name>
</gene>
<comment type="similarity">
    <text evidence="1">Belongs to the LEM family.</text>
</comment>
<evidence type="ECO:0000256" key="5">
    <source>
        <dbReference type="ARBA" id="ARBA00023125"/>
    </source>
</evidence>
<evidence type="ECO:0000313" key="11">
    <source>
        <dbReference type="Proteomes" id="UP000005226"/>
    </source>
</evidence>
<dbReference type="OMA" id="TPFRMEE"/>
<evidence type="ECO:0000256" key="2">
    <source>
        <dbReference type="ARBA" id="ARBA00022481"/>
    </source>
</evidence>
<evidence type="ECO:0000256" key="4">
    <source>
        <dbReference type="ARBA" id="ARBA00022990"/>
    </source>
</evidence>
<dbReference type="CDD" id="cd12935">
    <property type="entry name" value="LEM_like"/>
    <property type="match status" value="1"/>
</dbReference>
<feature type="region of interest" description="Disordered" evidence="6">
    <location>
        <begin position="147"/>
        <end position="176"/>
    </location>
</feature>
<dbReference type="AlphaFoldDB" id="A0A3B5KAJ2"/>
<dbReference type="Gene3D" id="1.10.720.40">
    <property type="match status" value="2"/>
</dbReference>
<dbReference type="FunCoup" id="A0A3B5KAJ2">
    <property type="interactions" value="56"/>
</dbReference>
<dbReference type="InterPro" id="IPR013146">
    <property type="entry name" value="LEM-like_dom"/>
</dbReference>
<dbReference type="InterPro" id="IPR051656">
    <property type="entry name" value="LEM_domain"/>
</dbReference>
<keyword evidence="4" id="KW-0007">Acetylation</keyword>
<dbReference type="InterPro" id="IPR011015">
    <property type="entry name" value="LEM/LEM-like_dom_sf"/>
</dbReference>
<dbReference type="GeneID" id="101064932"/>
<protein>
    <submittedName>
        <fullName evidence="10">Lamina-associated polypeptide 2, isoforms beta/gamma-like</fullName>
    </submittedName>
</protein>
<reference evidence="10" key="2">
    <citation type="submission" date="2025-08" db="UniProtKB">
        <authorList>
            <consortium name="Ensembl"/>
        </authorList>
    </citation>
    <scope>IDENTIFICATION</scope>
</reference>
<dbReference type="RefSeq" id="XP_011611436.2">
    <property type="nucleotide sequence ID" value="XM_011613134.2"/>
</dbReference>
<dbReference type="InParanoid" id="A0A3B5KAJ2"/>
<feature type="region of interest" description="Disordered" evidence="6">
    <location>
        <begin position="287"/>
        <end position="307"/>
    </location>
</feature>
<dbReference type="PROSITE" id="PS50954">
    <property type="entry name" value="LEM"/>
    <property type="match status" value="1"/>
</dbReference>
<accession>A0A3B5KAJ2</accession>
<keyword evidence="2" id="KW-0488">Methylation</keyword>
<dbReference type="Ensembl" id="ENSTRUT00000057053.2">
    <property type="protein sequence ID" value="ENSTRUP00000052425.2"/>
    <property type="gene ID" value="ENSTRUG00000025925.2"/>
</dbReference>
<evidence type="ECO:0000259" key="9">
    <source>
        <dbReference type="PROSITE" id="PS50955"/>
    </source>
</evidence>
<keyword evidence="7" id="KW-0472">Membrane</keyword>
<evidence type="ECO:0000256" key="3">
    <source>
        <dbReference type="ARBA" id="ARBA00022553"/>
    </source>
</evidence>